<dbReference type="SMART" id="SM00965">
    <property type="entry name" value="STN"/>
    <property type="match status" value="1"/>
</dbReference>
<dbReference type="Gene3D" id="2.170.130.10">
    <property type="entry name" value="TonB-dependent receptor, plug domain"/>
    <property type="match status" value="1"/>
</dbReference>
<keyword evidence="3 14" id="KW-0813">Transport</keyword>
<dbReference type="InterPro" id="IPR012910">
    <property type="entry name" value="Plug_dom"/>
</dbReference>
<dbReference type="FunFam" id="2.170.130.10:FF:000001">
    <property type="entry name" value="Catecholate siderophore TonB-dependent receptor"/>
    <property type="match status" value="1"/>
</dbReference>
<evidence type="ECO:0000256" key="4">
    <source>
        <dbReference type="ARBA" id="ARBA00022452"/>
    </source>
</evidence>
<dbReference type="PANTHER" id="PTHR32552">
    <property type="entry name" value="FERRICHROME IRON RECEPTOR-RELATED"/>
    <property type="match status" value="1"/>
</dbReference>
<evidence type="ECO:0000313" key="19">
    <source>
        <dbReference type="EMBL" id="OZT76053.1"/>
    </source>
</evidence>
<evidence type="ECO:0000256" key="8">
    <source>
        <dbReference type="ARBA" id="ARBA00023004"/>
    </source>
</evidence>
<evidence type="ECO:0000256" key="16">
    <source>
        <dbReference type="SAM" id="SignalP"/>
    </source>
</evidence>
<accession>A0A265E377</accession>
<feature type="signal peptide" evidence="16">
    <location>
        <begin position="1"/>
        <end position="43"/>
    </location>
</feature>
<feature type="domain" description="Secretin/TonB short N-terminal" evidence="17">
    <location>
        <begin position="77"/>
        <end position="128"/>
    </location>
</feature>
<dbReference type="FunFam" id="2.40.170.20:FF:000005">
    <property type="entry name" value="TonB-dependent siderophore receptor"/>
    <property type="match status" value="1"/>
</dbReference>
<dbReference type="SUPFAM" id="SSF56935">
    <property type="entry name" value="Porins"/>
    <property type="match status" value="1"/>
</dbReference>
<evidence type="ECO:0000256" key="14">
    <source>
        <dbReference type="PROSITE-ProRule" id="PRU01360"/>
    </source>
</evidence>
<reference evidence="18 20" key="1">
    <citation type="submission" date="2011-10" db="EMBL/GenBank/DDBJ databases">
        <authorList>
            <person name="Quillaguamn J."/>
            <person name="Guzmn D."/>
            <person name="Balderrama-Subieta A."/>
            <person name="Cardona-Ortuo C."/>
            <person name="Guevara-Martnez M."/>
            <person name="Callisaya-Quispe N."/>
        </authorList>
    </citation>
    <scope>NUCLEOTIDE SEQUENCE [LARGE SCALE GENOMIC DNA]</scope>
    <source>
        <strain evidence="18 20">LC1</strain>
    </source>
</reference>
<evidence type="ECO:0000256" key="11">
    <source>
        <dbReference type="ARBA" id="ARBA00023136"/>
    </source>
</evidence>
<dbReference type="PANTHER" id="PTHR32552:SF68">
    <property type="entry name" value="FERRICHROME OUTER MEMBRANE TRANSPORTER_PHAGE RECEPTOR"/>
    <property type="match status" value="1"/>
</dbReference>
<evidence type="ECO:0000259" key="17">
    <source>
        <dbReference type="SMART" id="SM00965"/>
    </source>
</evidence>
<protein>
    <submittedName>
        <fullName evidence="18">Ferrichrome-iron receptor</fullName>
    </submittedName>
    <submittedName>
        <fullName evidence="19">TonB-dependent siderophore receptor</fullName>
    </submittedName>
</protein>
<evidence type="ECO:0000256" key="7">
    <source>
        <dbReference type="ARBA" id="ARBA00022729"/>
    </source>
</evidence>
<dbReference type="InterPro" id="IPR000531">
    <property type="entry name" value="Beta-barrel_TonB"/>
</dbReference>
<dbReference type="InterPro" id="IPR011662">
    <property type="entry name" value="Secretin/TonB_short_N"/>
</dbReference>
<evidence type="ECO:0000256" key="15">
    <source>
        <dbReference type="RuleBase" id="RU003357"/>
    </source>
</evidence>
<evidence type="ECO:0000313" key="21">
    <source>
        <dbReference type="Proteomes" id="UP000216538"/>
    </source>
</evidence>
<dbReference type="Pfam" id="PF07715">
    <property type="entry name" value="Plug"/>
    <property type="match status" value="1"/>
</dbReference>
<dbReference type="InterPro" id="IPR010105">
    <property type="entry name" value="TonB_sidphr_rcpt"/>
</dbReference>
<sequence length="820" mass="89735">MTTQQAHSHFFIRTPLARAIPQVIKYSLLASALAGGLPATALAQQATGQGVAAQQTYSIEAGRLDTALNRFAVSAGIEIAFDATLTAGKQTSGIQGQYGVNDGLQRLLAGTGLRAVRRGDGSYQLEERPTDVELSTVRVEADWMRETATGPVDGYVATRSATGTKTDTPLNEVPQSISVITRDEVEARGAQSIGDTLSYTAGVIGHSNGLDPRRDFISIRGFGGTEYFFHDGLRLTGFNNQGRTVSEPYGLERIEVLKGPSSVLYGQGGPGGIVNLVSKKPTDAPQGEVRVSAGSNDYHQVNTDVSGPLDEQGNLKYRFVGLLRDANAEIDYTKNDRTYLAPSLSWTPNDKTSLTLLAEYKEIDTIGSYIVLPRLGTLDSNPNGQIPRSRYVGEPDTDNFEQNYFSVASLFEHELNDIVTIRQNTRYREAETDITNIYAGQIMDDLRTIPRFGLARDEKIDAITTDSQIQFDVGSQGFDQKILVGVDWQRANNDLTYYSVQGLNSLDIFNPVYGTDAPEKSASASASQELEQTGVYLQDQIKINDRWAVTLAGRHDWSSQTNRDRVENTENKANDNEFTYRAGLAYIAENGLTPYISYSTSFLPIVGQGADGVTFEPETAQQYETGIKYLSNDGNFSITGSIFDLTRQNVTTADLDNPGFNQQTGEWRSRGLELEARASLPVGVDLVASYTYLDQEVTESNEDDLGKRPTGTPENMANLWANYQFNDGILNGLGLGAGVRYIGSSYYDSANENSLPSTTLFDASLNYDFSRVDASFDGWHVQINANNVTDKEYISDCGYFGDSCKYGVGRNVIGTISYAW</sequence>
<keyword evidence="13 14" id="KW-0998">Cell outer membrane</keyword>
<evidence type="ECO:0000256" key="6">
    <source>
        <dbReference type="ARBA" id="ARBA00022692"/>
    </source>
</evidence>
<evidence type="ECO:0000256" key="2">
    <source>
        <dbReference type="ARBA" id="ARBA00009810"/>
    </source>
</evidence>
<gene>
    <name evidence="19" type="ORF">CE457_02195</name>
    <name evidence="18" type="ORF">KUC_0359</name>
</gene>
<evidence type="ECO:0000313" key="18">
    <source>
        <dbReference type="EMBL" id="EHJ93412.1"/>
    </source>
</evidence>
<reference evidence="19 21" key="2">
    <citation type="submission" date="2017-07" db="EMBL/GenBank/DDBJ databases">
        <title>Shotgun whole genome sequences of three halophilic bacterial isolates.</title>
        <authorList>
            <person name="Pozzo T."/>
            <person name="Higdon S.M."/>
            <person name="Quillaguaman J."/>
        </authorList>
    </citation>
    <scope>NUCLEOTIDE SEQUENCE [LARGE SCALE GENOMIC DNA]</scope>
    <source>
        <strain evidence="19 21">LC1</strain>
    </source>
</reference>
<dbReference type="GO" id="GO:0009279">
    <property type="term" value="C:cell outer membrane"/>
    <property type="evidence" value="ECO:0007669"/>
    <property type="project" value="UniProtKB-SubCell"/>
</dbReference>
<keyword evidence="10 15" id="KW-0798">TonB box</keyword>
<dbReference type="Proteomes" id="UP000005756">
    <property type="component" value="Unassembled WGS sequence"/>
</dbReference>
<proteinExistence type="inferred from homology"/>
<dbReference type="PROSITE" id="PS52016">
    <property type="entry name" value="TONB_DEPENDENT_REC_3"/>
    <property type="match status" value="1"/>
</dbReference>
<evidence type="ECO:0000256" key="10">
    <source>
        <dbReference type="ARBA" id="ARBA00023077"/>
    </source>
</evidence>
<evidence type="ECO:0000256" key="9">
    <source>
        <dbReference type="ARBA" id="ARBA00023065"/>
    </source>
</evidence>
<dbReference type="RefSeq" id="WP_007111348.1">
    <property type="nucleotide sequence ID" value="NZ_JH393257.1"/>
</dbReference>
<dbReference type="InterPro" id="IPR036942">
    <property type="entry name" value="Beta-barrel_TonB_sf"/>
</dbReference>
<organism evidence="18 20">
    <name type="scientific">Vreelandella boliviensis LC1</name>
    <dbReference type="NCBI Taxonomy" id="1072583"/>
    <lineage>
        <taxon>Bacteria</taxon>
        <taxon>Pseudomonadati</taxon>
        <taxon>Pseudomonadota</taxon>
        <taxon>Gammaproteobacteria</taxon>
        <taxon>Oceanospirillales</taxon>
        <taxon>Halomonadaceae</taxon>
        <taxon>Vreelandella</taxon>
    </lineage>
</organism>
<evidence type="ECO:0000313" key="20">
    <source>
        <dbReference type="Proteomes" id="UP000005756"/>
    </source>
</evidence>
<dbReference type="Proteomes" id="UP000216538">
    <property type="component" value="Unassembled WGS sequence"/>
</dbReference>
<keyword evidence="5" id="KW-0410">Iron transport</keyword>
<evidence type="ECO:0000256" key="5">
    <source>
        <dbReference type="ARBA" id="ARBA00022496"/>
    </source>
</evidence>
<evidence type="ECO:0000256" key="13">
    <source>
        <dbReference type="ARBA" id="ARBA00023237"/>
    </source>
</evidence>
<feature type="chain" id="PRO_5044572121" evidence="16">
    <location>
        <begin position="44"/>
        <end position="820"/>
    </location>
</feature>
<dbReference type="Gene3D" id="3.55.50.30">
    <property type="match status" value="1"/>
</dbReference>
<evidence type="ECO:0000256" key="12">
    <source>
        <dbReference type="ARBA" id="ARBA00023170"/>
    </source>
</evidence>
<dbReference type="InterPro" id="IPR037066">
    <property type="entry name" value="Plug_dom_sf"/>
</dbReference>
<keyword evidence="6 14" id="KW-0812">Transmembrane</keyword>
<dbReference type="InterPro" id="IPR039426">
    <property type="entry name" value="TonB-dep_rcpt-like"/>
</dbReference>
<dbReference type="Gene3D" id="2.40.170.20">
    <property type="entry name" value="TonB-dependent receptor, beta-barrel domain"/>
    <property type="match status" value="1"/>
</dbReference>
<dbReference type="EMBL" id="NPEY01000001">
    <property type="protein sequence ID" value="OZT76053.1"/>
    <property type="molecule type" value="Genomic_DNA"/>
</dbReference>
<evidence type="ECO:0000256" key="1">
    <source>
        <dbReference type="ARBA" id="ARBA00004571"/>
    </source>
</evidence>
<keyword evidence="11 14" id="KW-0472">Membrane</keyword>
<dbReference type="GO" id="GO:0038023">
    <property type="term" value="F:signaling receptor activity"/>
    <property type="evidence" value="ECO:0007669"/>
    <property type="project" value="InterPro"/>
</dbReference>
<dbReference type="Pfam" id="PF07660">
    <property type="entry name" value="STN"/>
    <property type="match status" value="1"/>
</dbReference>
<comment type="similarity">
    <text evidence="2 14 15">Belongs to the TonB-dependent receptor family.</text>
</comment>
<keyword evidence="9" id="KW-0406">Ion transport</keyword>
<comment type="subcellular location">
    <subcellularLocation>
        <location evidence="1 14">Cell outer membrane</location>
        <topology evidence="1 14">Multi-pass membrane protein</topology>
    </subcellularLocation>
</comment>
<dbReference type="CDD" id="cd01347">
    <property type="entry name" value="ligand_gated_channel"/>
    <property type="match status" value="1"/>
</dbReference>
<keyword evidence="21" id="KW-1185">Reference proteome</keyword>
<name>A0A265E377_9GAMM</name>
<evidence type="ECO:0000256" key="3">
    <source>
        <dbReference type="ARBA" id="ARBA00022448"/>
    </source>
</evidence>
<keyword evidence="8" id="KW-0408">Iron</keyword>
<dbReference type="AlphaFoldDB" id="A0A265E377"/>
<dbReference type="EMBL" id="JH393257">
    <property type="protein sequence ID" value="EHJ93412.1"/>
    <property type="molecule type" value="Genomic_DNA"/>
</dbReference>
<dbReference type="Pfam" id="PF00593">
    <property type="entry name" value="TonB_dep_Rec_b-barrel"/>
    <property type="match status" value="1"/>
</dbReference>
<keyword evidence="4 14" id="KW-1134">Transmembrane beta strand</keyword>
<dbReference type="STRING" id="1072583.KUC_0359"/>
<keyword evidence="7 16" id="KW-0732">Signal</keyword>
<dbReference type="GO" id="GO:0015344">
    <property type="term" value="F:siderophore uptake transmembrane transporter activity"/>
    <property type="evidence" value="ECO:0007669"/>
    <property type="project" value="TreeGrafter"/>
</dbReference>
<dbReference type="NCBIfam" id="TIGR01783">
    <property type="entry name" value="TonB-siderophor"/>
    <property type="match status" value="1"/>
</dbReference>
<dbReference type="GO" id="GO:0015891">
    <property type="term" value="P:siderophore transport"/>
    <property type="evidence" value="ECO:0007669"/>
    <property type="project" value="InterPro"/>
</dbReference>
<keyword evidence="12 18" id="KW-0675">Receptor</keyword>